<dbReference type="SFLD" id="SFLDS00057">
    <property type="entry name" value="Glutaminase/Asparaginase"/>
    <property type="match status" value="1"/>
</dbReference>
<evidence type="ECO:0000313" key="4">
    <source>
        <dbReference type="EMBL" id="SDU90409.1"/>
    </source>
</evidence>
<dbReference type="PANTHER" id="PTHR11707">
    <property type="entry name" value="L-ASPARAGINASE"/>
    <property type="match status" value="1"/>
</dbReference>
<dbReference type="InterPro" id="IPR037152">
    <property type="entry name" value="L-asparaginase_N_sf"/>
</dbReference>
<dbReference type="Pfam" id="PF00710">
    <property type="entry name" value="Asparaginase"/>
    <property type="match status" value="1"/>
</dbReference>
<proteinExistence type="predicted"/>
<dbReference type="InterPro" id="IPR006034">
    <property type="entry name" value="Asparaginase/glutaminase-like"/>
</dbReference>
<reference evidence="5" key="1">
    <citation type="submission" date="2016-10" db="EMBL/GenBank/DDBJ databases">
        <authorList>
            <person name="Varghese N."/>
            <person name="Submissions S."/>
        </authorList>
    </citation>
    <scope>NUCLEOTIDE SEQUENCE [LARGE SCALE GENOMIC DNA]</scope>
    <source>
        <strain evidence="5">DSM 21743</strain>
    </source>
</reference>
<dbReference type="STRING" id="546874.SAMN04488544_1732"/>
<dbReference type="PANTHER" id="PTHR11707:SF28">
    <property type="entry name" value="60 KDA LYSOPHOSPHOLIPASE"/>
    <property type="match status" value="1"/>
</dbReference>
<dbReference type="SUPFAM" id="SSF53774">
    <property type="entry name" value="Glutaminase/Asparaginase"/>
    <property type="match status" value="1"/>
</dbReference>
<sequence>MLDAVADGRAEVLDEHRVGGPVVSAVRVAVASLGGTITMTSSRDDGQGVVPSLGAADLLRSVPALAQVEVEATTLATVPGASLGVDDLAGVLRWARDAVDAGAAGAVVVQGTDTIEETAYLLDLYWDRDEPLVVTGAMRAAQAPGADGPANLSAAVLTAAGATSRARGVLVVMADAVHAAVRVRKTRSSGPDVFRSPSSGPLGHVEEGSTFFTGPPSRDAPLAAGLPGALGRVPVLETYLGDEGELLRLVDGAGWDGVVVGGFGVGHVSAGLASVVEDVAARRPVVVASRTGSGPTYTSTYGFVGSEADLLRRGAVLAGWLDPRKARTLLACLAGAGATTAEVAEEFRRRGGRVQVSAVVRG</sequence>
<dbReference type="Pfam" id="PF17763">
    <property type="entry name" value="Asparaginase_C"/>
    <property type="match status" value="1"/>
</dbReference>
<dbReference type="AlphaFoldDB" id="A0A1H2MB51"/>
<dbReference type="PROSITE" id="PS51732">
    <property type="entry name" value="ASN_GLN_ASE_3"/>
    <property type="match status" value="1"/>
</dbReference>
<feature type="domain" description="Asparaginase/glutaminase C-terminal" evidence="3">
    <location>
        <begin position="232"/>
        <end position="347"/>
    </location>
</feature>
<accession>A0A1H2MB51</accession>
<name>A0A1H2MB51_9ACTN</name>
<dbReference type="PIRSF" id="PIRSF500176">
    <property type="entry name" value="L_ASNase"/>
    <property type="match status" value="1"/>
</dbReference>
<dbReference type="EMBL" id="LT629799">
    <property type="protein sequence ID" value="SDU90409.1"/>
    <property type="molecule type" value="Genomic_DNA"/>
</dbReference>
<dbReference type="Gene3D" id="3.40.50.1170">
    <property type="entry name" value="L-asparaginase, N-terminal domain"/>
    <property type="match status" value="1"/>
</dbReference>
<protein>
    <submittedName>
        <fullName evidence="4">Asparaginase</fullName>
    </submittedName>
</protein>
<feature type="active site" description="O-isoaspartyl threonine intermediate" evidence="1">
    <location>
        <position position="36"/>
    </location>
</feature>
<evidence type="ECO:0000256" key="1">
    <source>
        <dbReference type="PIRSR" id="PIRSR001220-1"/>
    </source>
</evidence>
<dbReference type="Gene3D" id="3.40.50.40">
    <property type="match status" value="1"/>
</dbReference>
<evidence type="ECO:0000259" key="3">
    <source>
        <dbReference type="Pfam" id="PF17763"/>
    </source>
</evidence>
<dbReference type="PIRSF" id="PIRSF001220">
    <property type="entry name" value="L-ASNase_gatD"/>
    <property type="match status" value="1"/>
</dbReference>
<dbReference type="Proteomes" id="UP000198825">
    <property type="component" value="Chromosome I"/>
</dbReference>
<dbReference type="SMART" id="SM00870">
    <property type="entry name" value="Asparaginase"/>
    <property type="match status" value="1"/>
</dbReference>
<organism evidence="4 5">
    <name type="scientific">Microlunatus sagamiharensis</name>
    <dbReference type="NCBI Taxonomy" id="546874"/>
    <lineage>
        <taxon>Bacteria</taxon>
        <taxon>Bacillati</taxon>
        <taxon>Actinomycetota</taxon>
        <taxon>Actinomycetes</taxon>
        <taxon>Propionibacteriales</taxon>
        <taxon>Propionibacteriaceae</taxon>
        <taxon>Microlunatus</taxon>
    </lineage>
</organism>
<dbReference type="InterPro" id="IPR040919">
    <property type="entry name" value="Asparaginase_C"/>
</dbReference>
<keyword evidence="5" id="KW-1185">Reference proteome</keyword>
<feature type="domain" description="L-asparaginase N-terminal" evidence="2">
    <location>
        <begin position="27"/>
        <end position="213"/>
    </location>
</feature>
<dbReference type="RefSeq" id="WP_231918509.1">
    <property type="nucleotide sequence ID" value="NZ_LT629799.1"/>
</dbReference>
<gene>
    <name evidence="4" type="ORF">SAMN04488544_1732</name>
</gene>
<dbReference type="InterPro" id="IPR027473">
    <property type="entry name" value="L-asparaginase_C"/>
</dbReference>
<evidence type="ECO:0000259" key="2">
    <source>
        <dbReference type="Pfam" id="PF00710"/>
    </source>
</evidence>
<dbReference type="InterPro" id="IPR036152">
    <property type="entry name" value="Asp/glu_Ase-like_sf"/>
</dbReference>
<dbReference type="InterPro" id="IPR027474">
    <property type="entry name" value="L-asparaginase_N"/>
</dbReference>
<evidence type="ECO:0000313" key="5">
    <source>
        <dbReference type="Proteomes" id="UP000198825"/>
    </source>
</evidence>
<dbReference type="GO" id="GO:0004067">
    <property type="term" value="F:asparaginase activity"/>
    <property type="evidence" value="ECO:0007669"/>
    <property type="project" value="UniProtKB-UniRule"/>
</dbReference>
<dbReference type="PRINTS" id="PR00139">
    <property type="entry name" value="ASNGLNASE"/>
</dbReference>